<evidence type="ECO:0000313" key="5">
    <source>
        <dbReference type="EMBL" id="RRK34856.1"/>
    </source>
</evidence>
<protein>
    <submittedName>
        <fullName evidence="5">MarR family transcriptional regulator</fullName>
    </submittedName>
</protein>
<keyword evidence="3" id="KW-0804">Transcription</keyword>
<dbReference type="SUPFAM" id="SSF46785">
    <property type="entry name" value="Winged helix' DNA-binding domain"/>
    <property type="match status" value="1"/>
</dbReference>
<dbReference type="PRINTS" id="PR00598">
    <property type="entry name" value="HTHMARR"/>
</dbReference>
<feature type="domain" description="HTH marR-type" evidence="4">
    <location>
        <begin position="8"/>
        <end position="145"/>
    </location>
</feature>
<dbReference type="Gene3D" id="1.10.10.10">
    <property type="entry name" value="Winged helix-like DNA-binding domain superfamily/Winged helix DNA-binding domain"/>
    <property type="match status" value="1"/>
</dbReference>
<dbReference type="InterPro" id="IPR036388">
    <property type="entry name" value="WH-like_DNA-bd_sf"/>
</dbReference>
<organism evidence="5 6">
    <name type="scientific">Schaedlerella arabinosiphila</name>
    <dbReference type="NCBI Taxonomy" id="2044587"/>
    <lineage>
        <taxon>Bacteria</taxon>
        <taxon>Bacillati</taxon>
        <taxon>Bacillota</taxon>
        <taxon>Clostridia</taxon>
        <taxon>Lachnospirales</taxon>
        <taxon>Lachnospiraceae</taxon>
        <taxon>Schaedlerella</taxon>
    </lineage>
</organism>
<keyword evidence="2" id="KW-0238">DNA-binding</keyword>
<evidence type="ECO:0000256" key="2">
    <source>
        <dbReference type="ARBA" id="ARBA00023125"/>
    </source>
</evidence>
<keyword evidence="6" id="KW-1185">Reference proteome</keyword>
<dbReference type="PANTHER" id="PTHR42756">
    <property type="entry name" value="TRANSCRIPTIONAL REGULATOR, MARR"/>
    <property type="match status" value="1"/>
</dbReference>
<dbReference type="GO" id="GO:0003700">
    <property type="term" value="F:DNA-binding transcription factor activity"/>
    <property type="evidence" value="ECO:0007669"/>
    <property type="project" value="InterPro"/>
</dbReference>
<gene>
    <name evidence="5" type="ORF">EBB54_28590</name>
</gene>
<dbReference type="EMBL" id="RHJS01000002">
    <property type="protein sequence ID" value="RRK34856.1"/>
    <property type="molecule type" value="Genomic_DNA"/>
</dbReference>
<dbReference type="Proteomes" id="UP000274920">
    <property type="component" value="Unassembled WGS sequence"/>
</dbReference>
<evidence type="ECO:0000256" key="1">
    <source>
        <dbReference type="ARBA" id="ARBA00023015"/>
    </source>
</evidence>
<dbReference type="PANTHER" id="PTHR42756:SF1">
    <property type="entry name" value="TRANSCRIPTIONAL REPRESSOR OF EMRAB OPERON"/>
    <property type="match status" value="1"/>
</dbReference>
<keyword evidence="1" id="KW-0805">Transcription regulation</keyword>
<dbReference type="RefSeq" id="WP_125130060.1">
    <property type="nucleotide sequence ID" value="NZ_RHJS01000002.1"/>
</dbReference>
<proteinExistence type="predicted"/>
<sequence>MCKSCSINDQVGFEIQRTGHMMSRRLEARVKAEGVDEVTLTHGWIIRFLYENRAKEIFQKDIEKYFLVGRSTVTNSIQLMEKKGLVRREFVECDARLKKVLLTEKGIRAHETIEAMIAEMNCGLLDGIDEKDAETFLRVIRRIKENIEQQK</sequence>
<evidence type="ECO:0000256" key="3">
    <source>
        <dbReference type="ARBA" id="ARBA00023163"/>
    </source>
</evidence>
<accession>A0A426DQ24</accession>
<dbReference type="SMART" id="SM00347">
    <property type="entry name" value="HTH_MARR"/>
    <property type="match status" value="1"/>
</dbReference>
<evidence type="ECO:0000259" key="4">
    <source>
        <dbReference type="PROSITE" id="PS50995"/>
    </source>
</evidence>
<comment type="caution">
    <text evidence="5">The sequence shown here is derived from an EMBL/GenBank/DDBJ whole genome shotgun (WGS) entry which is preliminary data.</text>
</comment>
<evidence type="ECO:0000313" key="6">
    <source>
        <dbReference type="Proteomes" id="UP000274920"/>
    </source>
</evidence>
<reference evidence="5" key="1">
    <citation type="submission" date="2018-10" db="EMBL/GenBank/DDBJ databases">
        <title>Schaedlerella arabinophila gen. nov. sp. nov., isolated from the mouse intestinal tract and comparative analysis with the genome of the closely related altered Schaedler flora strain ASF502.</title>
        <authorList>
            <person name="Miyake S."/>
            <person name="Soh M."/>
            <person name="Seedorf H."/>
        </authorList>
    </citation>
    <scope>NUCLEOTIDE SEQUENCE [LARGE SCALE GENOMIC DNA]</scope>
    <source>
        <strain evidence="5">DSM 106076</strain>
    </source>
</reference>
<dbReference type="InterPro" id="IPR000835">
    <property type="entry name" value="HTH_MarR-typ"/>
</dbReference>
<dbReference type="InterPro" id="IPR036390">
    <property type="entry name" value="WH_DNA-bd_sf"/>
</dbReference>
<dbReference type="Pfam" id="PF12802">
    <property type="entry name" value="MarR_2"/>
    <property type="match status" value="1"/>
</dbReference>
<dbReference type="GO" id="GO:0003677">
    <property type="term" value="F:DNA binding"/>
    <property type="evidence" value="ECO:0007669"/>
    <property type="project" value="UniProtKB-KW"/>
</dbReference>
<dbReference type="PROSITE" id="PS50995">
    <property type="entry name" value="HTH_MARR_2"/>
    <property type="match status" value="1"/>
</dbReference>
<name>A0A426DQ24_9FIRM</name>
<dbReference type="AlphaFoldDB" id="A0A426DQ24"/>